<name>A0A812W8P4_SYMPI</name>
<proteinExistence type="predicted"/>
<dbReference type="AlphaFoldDB" id="A0A812W8P4"/>
<feature type="non-terminal residue" evidence="2">
    <location>
        <position position="1"/>
    </location>
</feature>
<dbReference type="EMBL" id="CAJNIZ010043866">
    <property type="protein sequence ID" value="CAE7671068.1"/>
    <property type="molecule type" value="Genomic_DNA"/>
</dbReference>
<dbReference type="OrthoDB" id="417230at2759"/>
<sequence>ADLGGSKAEVFVSAVRKLVERSNLQFHEVAGQILFRHRRSSVIQERKDFKKVAEDVSWIFRQSSDDKEGDSSTKEEEGGKAGWMASSSICASKVSCGSENGRKLYSSSRETPFSGTVFASPIQTGSSTTSPIVMLR</sequence>
<feature type="compositionally biased region" description="Basic and acidic residues" evidence="1">
    <location>
        <begin position="63"/>
        <end position="79"/>
    </location>
</feature>
<feature type="compositionally biased region" description="Polar residues" evidence="1">
    <location>
        <begin position="105"/>
        <end position="114"/>
    </location>
</feature>
<accession>A0A812W8P4</accession>
<evidence type="ECO:0000256" key="1">
    <source>
        <dbReference type="SAM" id="MobiDB-lite"/>
    </source>
</evidence>
<feature type="compositionally biased region" description="Polar residues" evidence="1">
    <location>
        <begin position="85"/>
        <end position="98"/>
    </location>
</feature>
<protein>
    <submittedName>
        <fullName evidence="2">UGT2B17 protein</fullName>
    </submittedName>
</protein>
<dbReference type="Proteomes" id="UP000649617">
    <property type="component" value="Unassembled WGS sequence"/>
</dbReference>
<gene>
    <name evidence="2" type="primary">UGT2B17</name>
    <name evidence="2" type="ORF">SPIL2461_LOCUS18506</name>
</gene>
<keyword evidence="3" id="KW-1185">Reference proteome</keyword>
<organism evidence="2 3">
    <name type="scientific">Symbiodinium pilosum</name>
    <name type="common">Dinoflagellate</name>
    <dbReference type="NCBI Taxonomy" id="2952"/>
    <lineage>
        <taxon>Eukaryota</taxon>
        <taxon>Sar</taxon>
        <taxon>Alveolata</taxon>
        <taxon>Dinophyceae</taxon>
        <taxon>Suessiales</taxon>
        <taxon>Symbiodiniaceae</taxon>
        <taxon>Symbiodinium</taxon>
    </lineage>
</organism>
<reference evidence="2" key="1">
    <citation type="submission" date="2021-02" db="EMBL/GenBank/DDBJ databases">
        <authorList>
            <person name="Dougan E. K."/>
            <person name="Rhodes N."/>
            <person name="Thang M."/>
            <person name="Chan C."/>
        </authorList>
    </citation>
    <scope>NUCLEOTIDE SEQUENCE</scope>
</reference>
<feature type="region of interest" description="Disordered" evidence="1">
    <location>
        <begin position="63"/>
        <end position="136"/>
    </location>
</feature>
<feature type="compositionally biased region" description="Polar residues" evidence="1">
    <location>
        <begin position="121"/>
        <end position="136"/>
    </location>
</feature>
<comment type="caution">
    <text evidence="2">The sequence shown here is derived from an EMBL/GenBank/DDBJ whole genome shotgun (WGS) entry which is preliminary data.</text>
</comment>
<evidence type="ECO:0000313" key="2">
    <source>
        <dbReference type="EMBL" id="CAE7671068.1"/>
    </source>
</evidence>
<evidence type="ECO:0000313" key="3">
    <source>
        <dbReference type="Proteomes" id="UP000649617"/>
    </source>
</evidence>